<feature type="compositionally biased region" description="Basic and acidic residues" evidence="1">
    <location>
        <begin position="10"/>
        <end position="24"/>
    </location>
</feature>
<proteinExistence type="predicted"/>
<name>A0AAV7UQL0_PLEWA</name>
<dbReference type="EMBL" id="JANPWB010000004">
    <property type="protein sequence ID" value="KAJ1190951.1"/>
    <property type="molecule type" value="Genomic_DNA"/>
</dbReference>
<comment type="caution">
    <text evidence="2">The sequence shown here is derived from an EMBL/GenBank/DDBJ whole genome shotgun (WGS) entry which is preliminary data.</text>
</comment>
<dbReference type="AlphaFoldDB" id="A0AAV7UQL0"/>
<gene>
    <name evidence="2" type="ORF">NDU88_000269</name>
</gene>
<organism evidence="2 3">
    <name type="scientific">Pleurodeles waltl</name>
    <name type="common">Iberian ribbed newt</name>
    <dbReference type="NCBI Taxonomy" id="8319"/>
    <lineage>
        <taxon>Eukaryota</taxon>
        <taxon>Metazoa</taxon>
        <taxon>Chordata</taxon>
        <taxon>Craniata</taxon>
        <taxon>Vertebrata</taxon>
        <taxon>Euteleostomi</taxon>
        <taxon>Amphibia</taxon>
        <taxon>Batrachia</taxon>
        <taxon>Caudata</taxon>
        <taxon>Salamandroidea</taxon>
        <taxon>Salamandridae</taxon>
        <taxon>Pleurodelinae</taxon>
        <taxon>Pleurodeles</taxon>
    </lineage>
</organism>
<evidence type="ECO:0000256" key="1">
    <source>
        <dbReference type="SAM" id="MobiDB-lite"/>
    </source>
</evidence>
<sequence length="84" mass="9485">MVMGHVTGWRLRDPEDHPPGEGEKKKKPLLKGCQCCYKKRMSYDLCAATVLLRCAARAWNVERGEIASVGMQRKEAVGSELPRR</sequence>
<feature type="region of interest" description="Disordered" evidence="1">
    <location>
        <begin position="1"/>
        <end position="27"/>
    </location>
</feature>
<dbReference type="Proteomes" id="UP001066276">
    <property type="component" value="Chromosome 2_2"/>
</dbReference>
<accession>A0AAV7UQL0</accession>
<keyword evidence="3" id="KW-1185">Reference proteome</keyword>
<evidence type="ECO:0000313" key="3">
    <source>
        <dbReference type="Proteomes" id="UP001066276"/>
    </source>
</evidence>
<protein>
    <submittedName>
        <fullName evidence="2">Uncharacterized protein</fullName>
    </submittedName>
</protein>
<evidence type="ECO:0000313" key="2">
    <source>
        <dbReference type="EMBL" id="KAJ1190951.1"/>
    </source>
</evidence>
<reference evidence="2" key="1">
    <citation type="journal article" date="2022" name="bioRxiv">
        <title>Sequencing and chromosome-scale assembly of the giantPleurodeles waltlgenome.</title>
        <authorList>
            <person name="Brown T."/>
            <person name="Elewa A."/>
            <person name="Iarovenko S."/>
            <person name="Subramanian E."/>
            <person name="Araus A.J."/>
            <person name="Petzold A."/>
            <person name="Susuki M."/>
            <person name="Suzuki K.-i.T."/>
            <person name="Hayashi T."/>
            <person name="Toyoda A."/>
            <person name="Oliveira C."/>
            <person name="Osipova E."/>
            <person name="Leigh N.D."/>
            <person name="Simon A."/>
            <person name="Yun M.H."/>
        </authorList>
    </citation>
    <scope>NUCLEOTIDE SEQUENCE</scope>
    <source>
        <strain evidence="2">20211129_DDA</strain>
        <tissue evidence="2">Liver</tissue>
    </source>
</reference>